<reference evidence="2" key="1">
    <citation type="submission" date="2023-07" db="EMBL/GenBank/DDBJ databases">
        <title>A collection of bacterial strains from the Burkholderia cepacia Research Laboratory and Repository.</title>
        <authorList>
            <person name="Lipuma J."/>
            <person name="Spilker T."/>
            <person name="Caverly L."/>
        </authorList>
    </citation>
    <scope>NUCLEOTIDE SEQUENCE</scope>
    <source>
        <strain evidence="2">AU42020</strain>
    </source>
</reference>
<dbReference type="Proteomes" id="UP001171606">
    <property type="component" value="Unassembled WGS sequence"/>
</dbReference>
<evidence type="ECO:0000313" key="3">
    <source>
        <dbReference type="Proteomes" id="UP001171606"/>
    </source>
</evidence>
<organism evidence="2 3">
    <name type="scientific">Burkholderia metallica</name>
    <dbReference type="NCBI Taxonomy" id="488729"/>
    <lineage>
        <taxon>Bacteria</taxon>
        <taxon>Pseudomonadati</taxon>
        <taxon>Pseudomonadota</taxon>
        <taxon>Betaproteobacteria</taxon>
        <taxon>Burkholderiales</taxon>
        <taxon>Burkholderiaceae</taxon>
        <taxon>Burkholderia</taxon>
        <taxon>Burkholderia cepacia complex</taxon>
    </lineage>
</organism>
<protein>
    <submittedName>
        <fullName evidence="2">Uncharacterized protein</fullName>
    </submittedName>
</protein>
<evidence type="ECO:0000313" key="2">
    <source>
        <dbReference type="EMBL" id="MDN7930111.1"/>
    </source>
</evidence>
<name>A0ABT8P590_9BURK</name>
<comment type="caution">
    <text evidence="2">The sequence shown here is derived from an EMBL/GenBank/DDBJ whole genome shotgun (WGS) entry which is preliminary data.</text>
</comment>
<evidence type="ECO:0000256" key="1">
    <source>
        <dbReference type="SAM" id="MobiDB-lite"/>
    </source>
</evidence>
<accession>A0ABT8P590</accession>
<dbReference type="EMBL" id="JAUJSQ010000001">
    <property type="protein sequence ID" value="MDN7930111.1"/>
    <property type="molecule type" value="Genomic_DNA"/>
</dbReference>
<gene>
    <name evidence="2" type="ORF">QZM52_02270</name>
</gene>
<sequence>MRGTVGVARAIGAGRAVARSAAFLPAVHSNGNHPAISIRVPLRIDCFDSVIGHDIRHTANGAGTRRLRDRHDLPDGARVTSPAT</sequence>
<keyword evidence="3" id="KW-1185">Reference proteome</keyword>
<proteinExistence type="predicted"/>
<feature type="region of interest" description="Disordered" evidence="1">
    <location>
        <begin position="62"/>
        <end position="84"/>
    </location>
</feature>
<dbReference type="RefSeq" id="WP_301754546.1">
    <property type="nucleotide sequence ID" value="NZ_JAUJSQ010000001.1"/>
</dbReference>